<protein>
    <submittedName>
        <fullName evidence="1">Uncharacterized protein</fullName>
    </submittedName>
</protein>
<evidence type="ECO:0000313" key="2">
    <source>
        <dbReference type="Proteomes" id="UP001057998"/>
    </source>
</evidence>
<organism evidence="1 2">
    <name type="scientific">Photobacterium atrarenae</name>
    <dbReference type="NCBI Taxonomy" id="865757"/>
    <lineage>
        <taxon>Bacteria</taxon>
        <taxon>Pseudomonadati</taxon>
        <taxon>Pseudomonadota</taxon>
        <taxon>Gammaproteobacteria</taxon>
        <taxon>Vibrionales</taxon>
        <taxon>Vibrionaceae</taxon>
        <taxon>Photobacterium</taxon>
    </lineage>
</organism>
<gene>
    <name evidence="1" type="ORF">NNL38_14485</name>
</gene>
<proteinExistence type="predicted"/>
<accession>A0ABY5GE24</accession>
<name>A0ABY5GE24_9GAMM</name>
<dbReference type="EMBL" id="CP101508">
    <property type="protein sequence ID" value="UTV27500.1"/>
    <property type="molecule type" value="Genomic_DNA"/>
</dbReference>
<keyword evidence="2" id="KW-1185">Reference proteome</keyword>
<evidence type="ECO:0000313" key="1">
    <source>
        <dbReference type="EMBL" id="UTV27500.1"/>
    </source>
</evidence>
<reference evidence="1" key="1">
    <citation type="submission" date="2022-07" db="EMBL/GenBank/DDBJ databases">
        <title>Genome sequencing of Photobacterium atrarenae GJH2-4.</title>
        <authorList>
            <person name="Park S.-J."/>
        </authorList>
    </citation>
    <scope>NUCLEOTIDE SEQUENCE</scope>
    <source>
        <strain evidence="1">GJH2-4</strain>
    </source>
</reference>
<dbReference type="Proteomes" id="UP001057998">
    <property type="component" value="Chromosome 1"/>
</dbReference>
<dbReference type="RefSeq" id="WP_255388719.1">
    <property type="nucleotide sequence ID" value="NZ_CP101508.1"/>
</dbReference>
<sequence>MKFAVIHADNPALAFHLERLKRAFNGVYEGDNDYQEMVDGLKTGALSLYHITGHQVDLSFVGEINGDDYFAWAICGKGMRAGVAELMKRVRDIGLKTISCGTGSPVIARFHRQAFGAAMTGETVHDNGAVTTWHRVEVGHG</sequence>